<accession>A0ABM8GNW1</accession>
<reference evidence="3" key="1">
    <citation type="journal article" date="2019" name="Int. J. Syst. Evol. Microbiol.">
        <title>The Global Catalogue of Microorganisms (GCM) 10K type strain sequencing project: providing services to taxonomists for standard genome sequencing and annotation.</title>
        <authorList>
            <consortium name="The Broad Institute Genomics Platform"/>
            <consortium name="The Broad Institute Genome Sequencing Center for Infectious Disease"/>
            <person name="Wu L."/>
            <person name="Ma J."/>
        </authorList>
    </citation>
    <scope>NUCLEOTIDE SEQUENCE [LARGE SCALE GENOMIC DNA]</scope>
    <source>
        <strain evidence="3">NBRC 108728</strain>
    </source>
</reference>
<keyword evidence="3" id="KW-1185">Reference proteome</keyword>
<dbReference type="Proteomes" id="UP001321486">
    <property type="component" value="Chromosome"/>
</dbReference>
<evidence type="ECO:0000256" key="1">
    <source>
        <dbReference type="SAM" id="MobiDB-lite"/>
    </source>
</evidence>
<organism evidence="2 3">
    <name type="scientific">Frondihabitans sucicola</name>
    <dbReference type="NCBI Taxonomy" id="1268041"/>
    <lineage>
        <taxon>Bacteria</taxon>
        <taxon>Bacillati</taxon>
        <taxon>Actinomycetota</taxon>
        <taxon>Actinomycetes</taxon>
        <taxon>Micrococcales</taxon>
        <taxon>Microbacteriaceae</taxon>
        <taxon>Frondihabitans</taxon>
    </lineage>
</organism>
<dbReference type="EMBL" id="AP027732">
    <property type="protein sequence ID" value="BDZ50131.1"/>
    <property type="molecule type" value="Genomic_DNA"/>
</dbReference>
<evidence type="ECO:0008006" key="4">
    <source>
        <dbReference type="Google" id="ProtNLM"/>
    </source>
</evidence>
<evidence type="ECO:0000313" key="2">
    <source>
        <dbReference type="EMBL" id="BDZ50131.1"/>
    </source>
</evidence>
<proteinExistence type="predicted"/>
<feature type="region of interest" description="Disordered" evidence="1">
    <location>
        <begin position="211"/>
        <end position="234"/>
    </location>
</feature>
<protein>
    <recommendedName>
        <fullName evidence="4">A-factor biosynthesis hotdog domain-containing protein</fullName>
    </recommendedName>
</protein>
<evidence type="ECO:0000313" key="3">
    <source>
        <dbReference type="Proteomes" id="UP001321486"/>
    </source>
</evidence>
<name>A0ABM8GNW1_9MICO</name>
<sequence length="377" mass="40203">MSLAAILSLLHRVGDELGLHGHALTVDVDLGDLGRHDLAGAHGASQEVGHPSGPLERRDVGSVVDRRLDTRIQPAQAGQDHPRLAERRQHLLDVPQEGARRPDDEDTGAAEALAVRVEQVGGAVQSDGGLARARAALHHQDAVELGADDPVLLGLDRGDDVGHAAGALSGERRHQSALALKLSVAPVEQRRVEHLVFDAGDGASVERQMTSRAGPHRGRGGGLVERAGSGNPPVEQDRMVVGIAQTDAPDVAVGAGRRVRPVDQGARGRRLVGLLELQPTERQAIVDLGQLREGVFVESGVRVALAAALMIAADRLAPDLDQPLPRFAFQRVEALVECRNVVTFAIEFRWQQAGTPRERQHTILITPGRAETASAHR</sequence>
<gene>
    <name evidence="2" type="ORF">GCM10025867_23720</name>
</gene>